<dbReference type="RefSeq" id="WP_123740866.1">
    <property type="nucleotide sequence ID" value="NZ_RKHQ01000002.1"/>
</dbReference>
<comment type="caution">
    <text evidence="2">The sequence shown here is derived from an EMBL/GenBank/DDBJ whole genome shotgun (WGS) entry which is preliminary data.</text>
</comment>
<protein>
    <submittedName>
        <fullName evidence="2">Uncharacterized protein</fullName>
    </submittedName>
</protein>
<proteinExistence type="predicted"/>
<organism evidence="2 3">
    <name type="scientific">Salana multivorans</name>
    <dbReference type="NCBI Taxonomy" id="120377"/>
    <lineage>
        <taxon>Bacteria</taxon>
        <taxon>Bacillati</taxon>
        <taxon>Actinomycetota</taxon>
        <taxon>Actinomycetes</taxon>
        <taxon>Micrococcales</taxon>
        <taxon>Beutenbergiaceae</taxon>
        <taxon>Salana</taxon>
    </lineage>
</organism>
<evidence type="ECO:0000256" key="1">
    <source>
        <dbReference type="SAM" id="MobiDB-lite"/>
    </source>
</evidence>
<dbReference type="AlphaFoldDB" id="A0A3N2D2L6"/>
<feature type="compositionally biased region" description="Low complexity" evidence="1">
    <location>
        <begin position="30"/>
        <end position="44"/>
    </location>
</feature>
<feature type="region of interest" description="Disordered" evidence="1">
    <location>
        <begin position="89"/>
        <end position="126"/>
    </location>
</feature>
<name>A0A3N2D2L6_9MICO</name>
<dbReference type="Proteomes" id="UP000275356">
    <property type="component" value="Unassembled WGS sequence"/>
</dbReference>
<keyword evidence="3" id="KW-1185">Reference proteome</keyword>
<evidence type="ECO:0000313" key="3">
    <source>
        <dbReference type="Proteomes" id="UP000275356"/>
    </source>
</evidence>
<reference evidence="2 3" key="1">
    <citation type="submission" date="2018-11" db="EMBL/GenBank/DDBJ databases">
        <title>Sequencing the genomes of 1000 actinobacteria strains.</title>
        <authorList>
            <person name="Klenk H.-P."/>
        </authorList>
    </citation>
    <scope>NUCLEOTIDE SEQUENCE [LARGE SCALE GENOMIC DNA]</scope>
    <source>
        <strain evidence="2 3">DSM 13521</strain>
    </source>
</reference>
<accession>A0A3N2D2L6</accession>
<gene>
    <name evidence="2" type="ORF">EDD28_3428</name>
</gene>
<feature type="region of interest" description="Disordered" evidence="1">
    <location>
        <begin position="30"/>
        <end position="58"/>
    </location>
</feature>
<evidence type="ECO:0000313" key="2">
    <source>
        <dbReference type="EMBL" id="ROR93999.1"/>
    </source>
</evidence>
<sequence>MSTHDAASSDLPAGLLADLAAFRAVVAGEPDAGDGADAGAERPAVGAGHAFTDADEDGADGTVRTIRLTLADPRPLAAFEAELGAARRLPRQGPGRPVRWIFPDTLPSEGETGATVLAETDGDGGADAPLVARLLLRRD</sequence>
<dbReference type="EMBL" id="RKHQ01000002">
    <property type="protein sequence ID" value="ROR93999.1"/>
    <property type="molecule type" value="Genomic_DNA"/>
</dbReference>